<dbReference type="Pfam" id="PF00933">
    <property type="entry name" value="Glyco_hydro_3"/>
    <property type="match status" value="1"/>
</dbReference>
<keyword evidence="6" id="KW-0472">Membrane</keyword>
<feature type="transmembrane region" description="Helical" evidence="6">
    <location>
        <begin position="7"/>
        <end position="25"/>
    </location>
</feature>
<dbReference type="InterPro" id="IPR001764">
    <property type="entry name" value="Glyco_hydro_3_N"/>
</dbReference>
<evidence type="ECO:0000256" key="4">
    <source>
        <dbReference type="ARBA" id="ARBA00022801"/>
    </source>
</evidence>
<proteinExistence type="inferred from homology"/>
<gene>
    <name evidence="8" type="ORF">CBF35_09610</name>
</gene>
<dbReference type="GO" id="GO:0009254">
    <property type="term" value="P:peptidoglycan turnover"/>
    <property type="evidence" value="ECO:0007669"/>
    <property type="project" value="TreeGrafter"/>
</dbReference>
<dbReference type="PANTHER" id="PTHR30480">
    <property type="entry name" value="BETA-HEXOSAMINIDASE-RELATED"/>
    <property type="match status" value="1"/>
</dbReference>
<keyword evidence="6" id="KW-1133">Transmembrane helix</keyword>
<evidence type="ECO:0000313" key="9">
    <source>
        <dbReference type="Proteomes" id="UP000287239"/>
    </source>
</evidence>
<dbReference type="InterPro" id="IPR036962">
    <property type="entry name" value="Glyco_hydro_3_N_sf"/>
</dbReference>
<dbReference type="RefSeq" id="WP_126780532.1">
    <property type="nucleotide sequence ID" value="NZ_NGJU01000014.1"/>
</dbReference>
<dbReference type="EC" id="3.2.1.52" evidence="3"/>
<organism evidence="8 9">
    <name type="scientific">Vagococcus salmoninarum</name>
    <dbReference type="NCBI Taxonomy" id="2739"/>
    <lineage>
        <taxon>Bacteria</taxon>
        <taxon>Bacillati</taxon>
        <taxon>Bacillota</taxon>
        <taxon>Bacilli</taxon>
        <taxon>Lactobacillales</taxon>
        <taxon>Enterococcaceae</taxon>
        <taxon>Vagococcus</taxon>
    </lineage>
</organism>
<keyword evidence="4" id="KW-0378">Hydrolase</keyword>
<dbReference type="Proteomes" id="UP000287239">
    <property type="component" value="Unassembled WGS sequence"/>
</dbReference>
<dbReference type="SUPFAM" id="SSF51445">
    <property type="entry name" value="(Trans)glycosidases"/>
    <property type="match status" value="1"/>
</dbReference>
<dbReference type="AlphaFoldDB" id="A0A429ZLF7"/>
<evidence type="ECO:0000256" key="1">
    <source>
        <dbReference type="ARBA" id="ARBA00001231"/>
    </source>
</evidence>
<evidence type="ECO:0000256" key="5">
    <source>
        <dbReference type="ARBA" id="ARBA00023295"/>
    </source>
</evidence>
<dbReference type="Gene3D" id="3.20.20.300">
    <property type="entry name" value="Glycoside hydrolase, family 3, N-terminal domain"/>
    <property type="match status" value="1"/>
</dbReference>
<dbReference type="InterPro" id="IPR050226">
    <property type="entry name" value="NagZ_Beta-hexosaminidase"/>
</dbReference>
<dbReference type="GO" id="GO:0005975">
    <property type="term" value="P:carbohydrate metabolic process"/>
    <property type="evidence" value="ECO:0007669"/>
    <property type="project" value="InterPro"/>
</dbReference>
<name>A0A429ZLF7_9ENTE</name>
<comment type="caution">
    <text evidence="8">The sequence shown here is derived from an EMBL/GenBank/DDBJ whole genome shotgun (WGS) entry which is preliminary data.</text>
</comment>
<sequence>MNKKRKYYLISLITGLVILTSWFFYREPIAEPLPTKSSIGKVITAFPDQLNQKQLLPEITIALKKETQLMTIIEKMTLAEKIGQLFLARVPESNALADLTTYHLGGYLLFSRDIAEETPESLTKKIATFQKKAKFPLFIAADEEGGTVSRLSYEPGFLKQPFPSPQALYNKDGLTSIKKDWRAKAETLHSLGISLPLAPVADVSTDPKAFIYSRTLGKDVRTTTNYIQEVVTLMSELQLGSTLKHFPGYGDNRDSHLEIVRDRRTKAELEADSLPPFKAGIKAGTDSILISHNIVEAYDKKQPASISPNVYQLLRDDLGFEGVIMTDDFDMLGLKEFTSQEAAAVTAIKSGADLILSSSYSQQIPAVIKSVEKKEITEGQIDQHVLRVLKLKEKLGLLSLD</sequence>
<dbReference type="PANTHER" id="PTHR30480:SF13">
    <property type="entry name" value="BETA-HEXOSAMINIDASE"/>
    <property type="match status" value="1"/>
</dbReference>
<dbReference type="EMBL" id="NGJU01000014">
    <property type="protein sequence ID" value="RST94499.1"/>
    <property type="molecule type" value="Genomic_DNA"/>
</dbReference>
<evidence type="ECO:0000259" key="7">
    <source>
        <dbReference type="Pfam" id="PF00933"/>
    </source>
</evidence>
<accession>A0A429ZLF7</accession>
<evidence type="ECO:0000313" key="8">
    <source>
        <dbReference type="EMBL" id="RST94499.1"/>
    </source>
</evidence>
<evidence type="ECO:0000256" key="2">
    <source>
        <dbReference type="ARBA" id="ARBA00005336"/>
    </source>
</evidence>
<dbReference type="OrthoDB" id="9805821at2"/>
<dbReference type="InterPro" id="IPR019800">
    <property type="entry name" value="Glyco_hydro_3_AS"/>
</dbReference>
<keyword evidence="6" id="KW-0812">Transmembrane</keyword>
<protein>
    <recommendedName>
        <fullName evidence="3">beta-N-acetylhexosaminidase</fullName>
        <ecNumber evidence="3">3.2.1.52</ecNumber>
    </recommendedName>
</protein>
<evidence type="ECO:0000256" key="6">
    <source>
        <dbReference type="SAM" id="Phobius"/>
    </source>
</evidence>
<comment type="catalytic activity">
    <reaction evidence="1">
        <text>Hydrolysis of terminal non-reducing N-acetyl-D-hexosamine residues in N-acetyl-beta-D-hexosaminides.</text>
        <dbReference type="EC" id="3.2.1.52"/>
    </reaction>
</comment>
<evidence type="ECO:0000256" key="3">
    <source>
        <dbReference type="ARBA" id="ARBA00012663"/>
    </source>
</evidence>
<dbReference type="InterPro" id="IPR017853">
    <property type="entry name" value="GH"/>
</dbReference>
<keyword evidence="9" id="KW-1185">Reference proteome</keyword>
<comment type="similarity">
    <text evidence="2">Belongs to the glycosyl hydrolase 3 family.</text>
</comment>
<dbReference type="PROSITE" id="PS00775">
    <property type="entry name" value="GLYCOSYL_HYDROL_F3"/>
    <property type="match status" value="1"/>
</dbReference>
<dbReference type="GeneID" id="98568627"/>
<reference evidence="8 9" key="1">
    <citation type="submission" date="2017-05" db="EMBL/GenBank/DDBJ databases">
        <title>Vagococcus spp. assemblies.</title>
        <authorList>
            <person name="Gulvik C.A."/>
        </authorList>
    </citation>
    <scope>NUCLEOTIDE SEQUENCE [LARGE SCALE GENOMIC DNA]</scope>
    <source>
        <strain evidence="8 9">NCFB 2777</strain>
    </source>
</reference>
<dbReference type="GO" id="GO:0004563">
    <property type="term" value="F:beta-N-acetylhexosaminidase activity"/>
    <property type="evidence" value="ECO:0007669"/>
    <property type="project" value="UniProtKB-EC"/>
</dbReference>
<keyword evidence="5" id="KW-0326">Glycosidase</keyword>
<feature type="domain" description="Glycoside hydrolase family 3 N-terminal" evidence="7">
    <location>
        <begin position="77"/>
        <end position="391"/>
    </location>
</feature>